<dbReference type="PROSITE" id="PS00201">
    <property type="entry name" value="FLAVODOXIN"/>
    <property type="match status" value="1"/>
</dbReference>
<dbReference type="AlphaFoldDB" id="A0A9D1LKW9"/>
<name>A0A9D1LKW9_9CLOT</name>
<sequence length="176" mass="19761">MKTAVIYASRYGYTRQYAEWLADDLGADLFDVRAVRAGLIEQYDILVLGGGVYAGKLNGIEWFAGNAEHLCGKKLIYFAVGLRNPDMPETEEAVRQSLHRQLPENLCGQVHLFCLHGGLDDKKLSFVHRAMMRVMKASLRRKPVNERSAEDNDILTGRADYLDRAALAPIAAFCRE</sequence>
<dbReference type="InterPro" id="IPR029039">
    <property type="entry name" value="Flavoprotein-like_sf"/>
</dbReference>
<gene>
    <name evidence="2" type="ORF">IAB67_04870</name>
</gene>
<dbReference type="Pfam" id="PF12724">
    <property type="entry name" value="Flavodoxin_5"/>
    <property type="match status" value="1"/>
</dbReference>
<evidence type="ECO:0000259" key="1">
    <source>
        <dbReference type="Pfam" id="PF12724"/>
    </source>
</evidence>
<dbReference type="PANTHER" id="PTHR38030:SF2">
    <property type="entry name" value="PROTOPORPHYRINOGEN IX DEHYDROGENASE [QUINONE]"/>
    <property type="match status" value="1"/>
</dbReference>
<dbReference type="Proteomes" id="UP000824073">
    <property type="component" value="Unassembled WGS sequence"/>
</dbReference>
<reference evidence="2" key="1">
    <citation type="submission" date="2020-10" db="EMBL/GenBank/DDBJ databases">
        <authorList>
            <person name="Gilroy R."/>
        </authorList>
    </citation>
    <scope>NUCLEOTIDE SEQUENCE</scope>
    <source>
        <strain evidence="2">CHK191-8634</strain>
    </source>
</reference>
<proteinExistence type="predicted"/>
<dbReference type="GO" id="GO:0010181">
    <property type="term" value="F:FMN binding"/>
    <property type="evidence" value="ECO:0007669"/>
    <property type="project" value="InterPro"/>
</dbReference>
<organism evidence="2 3">
    <name type="scientific">Candidatus Ventrousia excrementavium</name>
    <dbReference type="NCBI Taxonomy" id="2840961"/>
    <lineage>
        <taxon>Bacteria</taxon>
        <taxon>Bacillati</taxon>
        <taxon>Bacillota</taxon>
        <taxon>Clostridia</taxon>
        <taxon>Eubacteriales</taxon>
        <taxon>Clostridiaceae</taxon>
        <taxon>Clostridiaceae incertae sedis</taxon>
        <taxon>Candidatus Ventrousia</taxon>
    </lineage>
</organism>
<dbReference type="GO" id="GO:0009055">
    <property type="term" value="F:electron transfer activity"/>
    <property type="evidence" value="ECO:0007669"/>
    <property type="project" value="InterPro"/>
</dbReference>
<dbReference type="Gene3D" id="3.40.50.360">
    <property type="match status" value="1"/>
</dbReference>
<dbReference type="InterPro" id="IPR001226">
    <property type="entry name" value="Flavodoxin_CS"/>
</dbReference>
<dbReference type="GO" id="GO:0070819">
    <property type="term" value="F:menaquinone-dependent protoporphyrinogen oxidase activity"/>
    <property type="evidence" value="ECO:0007669"/>
    <property type="project" value="TreeGrafter"/>
</dbReference>
<evidence type="ECO:0000313" key="2">
    <source>
        <dbReference type="EMBL" id="HIU43614.1"/>
    </source>
</evidence>
<dbReference type="SUPFAM" id="SSF52218">
    <property type="entry name" value="Flavoproteins"/>
    <property type="match status" value="1"/>
</dbReference>
<dbReference type="InterPro" id="IPR052200">
    <property type="entry name" value="Protoporphyrinogen_IX_DH"/>
</dbReference>
<accession>A0A9D1LKW9</accession>
<protein>
    <submittedName>
        <fullName evidence="2">Flavodoxin domain-containing protein</fullName>
    </submittedName>
</protein>
<comment type="caution">
    <text evidence="2">The sequence shown here is derived from an EMBL/GenBank/DDBJ whole genome shotgun (WGS) entry which is preliminary data.</text>
</comment>
<reference evidence="2" key="2">
    <citation type="journal article" date="2021" name="PeerJ">
        <title>Extensive microbial diversity within the chicken gut microbiome revealed by metagenomics and culture.</title>
        <authorList>
            <person name="Gilroy R."/>
            <person name="Ravi A."/>
            <person name="Getino M."/>
            <person name="Pursley I."/>
            <person name="Horton D.L."/>
            <person name="Alikhan N.F."/>
            <person name="Baker D."/>
            <person name="Gharbi K."/>
            <person name="Hall N."/>
            <person name="Watson M."/>
            <person name="Adriaenssens E.M."/>
            <person name="Foster-Nyarko E."/>
            <person name="Jarju S."/>
            <person name="Secka A."/>
            <person name="Antonio M."/>
            <person name="Oren A."/>
            <person name="Chaudhuri R.R."/>
            <person name="La Ragione R."/>
            <person name="Hildebrand F."/>
            <person name="Pallen M.J."/>
        </authorList>
    </citation>
    <scope>NUCLEOTIDE SEQUENCE</scope>
    <source>
        <strain evidence="2">CHK191-8634</strain>
    </source>
</reference>
<dbReference type="InterPro" id="IPR026816">
    <property type="entry name" value="Flavodoxin_dom"/>
</dbReference>
<dbReference type="PANTHER" id="PTHR38030">
    <property type="entry name" value="PROTOPORPHYRINOGEN IX DEHYDROGENASE [MENAQUINONE]"/>
    <property type="match status" value="1"/>
</dbReference>
<dbReference type="EMBL" id="DVMR01000041">
    <property type="protein sequence ID" value="HIU43614.1"/>
    <property type="molecule type" value="Genomic_DNA"/>
</dbReference>
<evidence type="ECO:0000313" key="3">
    <source>
        <dbReference type="Proteomes" id="UP000824073"/>
    </source>
</evidence>
<feature type="domain" description="Flavodoxin" evidence="1">
    <location>
        <begin position="5"/>
        <end position="138"/>
    </location>
</feature>
<dbReference type="GO" id="GO:0006783">
    <property type="term" value="P:heme biosynthetic process"/>
    <property type="evidence" value="ECO:0007669"/>
    <property type="project" value="TreeGrafter"/>
</dbReference>